<keyword evidence="5 9" id="KW-0798">TonB box</keyword>
<organism evidence="12 13">
    <name type="scientific">Chitinophaga ginsengisegetis</name>
    <dbReference type="NCBI Taxonomy" id="393003"/>
    <lineage>
        <taxon>Bacteria</taxon>
        <taxon>Pseudomonadati</taxon>
        <taxon>Bacteroidota</taxon>
        <taxon>Chitinophagia</taxon>
        <taxon>Chitinophagales</taxon>
        <taxon>Chitinophagaceae</taxon>
        <taxon>Chitinophaga</taxon>
    </lineage>
</organism>
<dbReference type="InterPro" id="IPR023997">
    <property type="entry name" value="TonB-dep_OMP_SusC/RagA_CS"/>
</dbReference>
<dbReference type="InterPro" id="IPR012910">
    <property type="entry name" value="Plug_dom"/>
</dbReference>
<dbReference type="InterPro" id="IPR000531">
    <property type="entry name" value="Beta-barrel_TonB"/>
</dbReference>
<protein>
    <submittedName>
        <fullName evidence="12">TonB-linked outer membrane protein, SusC/RagA family</fullName>
    </submittedName>
</protein>
<evidence type="ECO:0000256" key="2">
    <source>
        <dbReference type="ARBA" id="ARBA00022448"/>
    </source>
</evidence>
<gene>
    <name evidence="12" type="ORF">SAMN05660461_3747</name>
</gene>
<dbReference type="Pfam" id="PF07715">
    <property type="entry name" value="Plug"/>
    <property type="match status" value="1"/>
</dbReference>
<dbReference type="Gene3D" id="2.60.40.1120">
    <property type="entry name" value="Carboxypeptidase-like, regulatory domain"/>
    <property type="match status" value="1"/>
</dbReference>
<dbReference type="Proteomes" id="UP000190166">
    <property type="component" value="Unassembled WGS sequence"/>
</dbReference>
<comment type="subcellular location">
    <subcellularLocation>
        <location evidence="1 8">Cell outer membrane</location>
        <topology evidence="1 8">Multi-pass membrane protein</topology>
    </subcellularLocation>
</comment>
<evidence type="ECO:0000256" key="1">
    <source>
        <dbReference type="ARBA" id="ARBA00004571"/>
    </source>
</evidence>
<dbReference type="STRING" id="393003.SAMN05660461_3747"/>
<keyword evidence="6 8" id="KW-0472">Membrane</keyword>
<dbReference type="NCBIfam" id="TIGR04057">
    <property type="entry name" value="SusC_RagA_signa"/>
    <property type="match status" value="1"/>
</dbReference>
<dbReference type="InterPro" id="IPR023996">
    <property type="entry name" value="TonB-dep_OMP_SusC/RagA"/>
</dbReference>
<evidence type="ECO:0000256" key="8">
    <source>
        <dbReference type="PROSITE-ProRule" id="PRU01360"/>
    </source>
</evidence>
<dbReference type="GO" id="GO:0009279">
    <property type="term" value="C:cell outer membrane"/>
    <property type="evidence" value="ECO:0007669"/>
    <property type="project" value="UniProtKB-SubCell"/>
</dbReference>
<feature type="domain" description="TonB-dependent receptor plug" evidence="11">
    <location>
        <begin position="220"/>
        <end position="327"/>
    </location>
</feature>
<dbReference type="Gene3D" id="2.170.130.10">
    <property type="entry name" value="TonB-dependent receptor, plug domain"/>
    <property type="match status" value="1"/>
</dbReference>
<dbReference type="EMBL" id="FUZZ01000003">
    <property type="protein sequence ID" value="SKD07658.1"/>
    <property type="molecule type" value="Genomic_DNA"/>
</dbReference>
<sequence length="1129" mass="123973">MQKGLHPTTKFMMRCSCILLIAQLTFIGVLLAGNARGQQLDKVIAVKLDHAGVKESLLTIQAKSGIRFVLPEKLLAGLKQKITIDSDHSTVKYLIEKVLESTNLDYKLVEGYVVIDTKPVPQAPGKLSGRVVDEKGAPLPGATIRALETGQVVQSDANGDYTFNLKPGNYTLEVTYVSFRSQKSNNVVIKEGKTTSLDFSMQLADNKLTEVVVSYGKQKSREITGSIATVDASSLQDMPVTQFAQQLQGKVAGVQVSQTSGQPGRGMGFIIRGAASFYSSNQPLFVIDGNPITGSINNINPAEIESYSFLKDASATALYGSRAANGVVLITTKHAKPGDAKIEFSSYYGLQKIPTGKLPKMMTAREFATFMKERAEDGLKYEPGYSVSADYHAAYDNPEQYGEGTNWFKLLTRTAPIQSYDLTVRTAREHSSSTVIAGYQEQQGVLINTGTKLYSMRFNQDFTTENNKLKIGFNLAPSYRMDHNNRLNSDGVGGYFERFFEASPLVSPYNADGSYTRNVSSPGMVAYINPLATYELTNDDYKTTRILGNIYLNYEFLPGLSIKGNLAADKGAETRKYFQSGLVTGTQGQTTGTSSAVDNGSWTAEGNLVYNRTFFKDHNIEALVGYSAQEFSTYNNTLTGLGFTSDDIEYLGAATSVTGSSGAGSYSLLSTIGRVNYNYKGKYLLSAALRRDGSSKFGENTQWGSFPSVAAGWIVSDESFMKNVKGVNFLKLRASYGITGNNFFAGNYDPQATIGTYYYNFNNVITQGQTINRLPNKDLRWERNKQFDIGLELGVLDNRLTFTYDYYRKLTDGLIQQRSIPTSSGFNQIIFNVGELKMWGHEFSVSSKNLTGSLKWNTSLALSFDRNLITNLVDPGYIRRNVTVSSDYYRQQVGHHLGEFYGFVFEGLYKDAADLANSPKYLSTTAKPNGNSDIGTIKVKDINGDGVIDDVNDRTFIGDPTPTFTGGIVNNFRYKNFDLNIDMTFSVGGKILNAAKWAYQTNMDGSRLPLAAAADRWRSEENPGSGVYPRTKSGTTAMGRQVNSQWIEDGSYLTAKNITLGYTVPLRNAMIKNLRVFASIQQAFVLTGYSGMNPEINVGGSDPTSGVGVDENAYPIPRTFSLGFTTTFK</sequence>
<dbReference type="Gene3D" id="2.40.170.20">
    <property type="entry name" value="TonB-dependent receptor, beta-barrel domain"/>
    <property type="match status" value="1"/>
</dbReference>
<evidence type="ECO:0000256" key="5">
    <source>
        <dbReference type="ARBA" id="ARBA00023077"/>
    </source>
</evidence>
<evidence type="ECO:0000313" key="12">
    <source>
        <dbReference type="EMBL" id="SKD07658.1"/>
    </source>
</evidence>
<dbReference type="Pfam" id="PF13620">
    <property type="entry name" value="CarboxypepD_reg"/>
    <property type="match status" value="1"/>
</dbReference>
<dbReference type="AlphaFoldDB" id="A0A1T5P5M1"/>
<feature type="domain" description="TonB-dependent receptor-like beta-barrel" evidence="10">
    <location>
        <begin position="509"/>
        <end position="1080"/>
    </location>
</feature>
<keyword evidence="2 8" id="KW-0813">Transport</keyword>
<dbReference type="Pfam" id="PF00593">
    <property type="entry name" value="TonB_dep_Rec_b-barrel"/>
    <property type="match status" value="1"/>
</dbReference>
<dbReference type="InterPro" id="IPR037066">
    <property type="entry name" value="Plug_dom_sf"/>
</dbReference>
<dbReference type="InterPro" id="IPR008969">
    <property type="entry name" value="CarboxyPept-like_regulatory"/>
</dbReference>
<evidence type="ECO:0000256" key="4">
    <source>
        <dbReference type="ARBA" id="ARBA00022692"/>
    </source>
</evidence>
<keyword evidence="7 8" id="KW-0998">Cell outer membrane</keyword>
<evidence type="ECO:0000256" key="6">
    <source>
        <dbReference type="ARBA" id="ARBA00023136"/>
    </source>
</evidence>
<dbReference type="PROSITE" id="PS52016">
    <property type="entry name" value="TONB_DEPENDENT_REC_3"/>
    <property type="match status" value="1"/>
</dbReference>
<evidence type="ECO:0000256" key="9">
    <source>
        <dbReference type="RuleBase" id="RU003357"/>
    </source>
</evidence>
<evidence type="ECO:0000256" key="3">
    <source>
        <dbReference type="ARBA" id="ARBA00022452"/>
    </source>
</evidence>
<keyword evidence="13" id="KW-1185">Reference proteome</keyword>
<evidence type="ECO:0000259" key="11">
    <source>
        <dbReference type="Pfam" id="PF07715"/>
    </source>
</evidence>
<keyword evidence="4 8" id="KW-0812">Transmembrane</keyword>
<name>A0A1T5P5M1_9BACT</name>
<keyword evidence="3 8" id="KW-1134">Transmembrane beta strand</keyword>
<dbReference type="InterPro" id="IPR039426">
    <property type="entry name" value="TonB-dep_rcpt-like"/>
</dbReference>
<dbReference type="SUPFAM" id="SSF56935">
    <property type="entry name" value="Porins"/>
    <property type="match status" value="1"/>
</dbReference>
<evidence type="ECO:0000313" key="13">
    <source>
        <dbReference type="Proteomes" id="UP000190166"/>
    </source>
</evidence>
<proteinExistence type="inferred from homology"/>
<reference evidence="12 13" key="1">
    <citation type="submission" date="2017-02" db="EMBL/GenBank/DDBJ databases">
        <authorList>
            <person name="Peterson S.W."/>
        </authorList>
    </citation>
    <scope>NUCLEOTIDE SEQUENCE [LARGE SCALE GENOMIC DNA]</scope>
    <source>
        <strain evidence="12 13">DSM 18108</strain>
    </source>
</reference>
<dbReference type="NCBIfam" id="TIGR04056">
    <property type="entry name" value="OMP_RagA_SusC"/>
    <property type="match status" value="1"/>
</dbReference>
<comment type="similarity">
    <text evidence="8 9">Belongs to the TonB-dependent receptor family.</text>
</comment>
<evidence type="ECO:0000259" key="10">
    <source>
        <dbReference type="Pfam" id="PF00593"/>
    </source>
</evidence>
<dbReference type="SUPFAM" id="SSF49464">
    <property type="entry name" value="Carboxypeptidase regulatory domain-like"/>
    <property type="match status" value="1"/>
</dbReference>
<evidence type="ECO:0000256" key="7">
    <source>
        <dbReference type="ARBA" id="ARBA00023237"/>
    </source>
</evidence>
<accession>A0A1T5P5M1</accession>
<dbReference type="InterPro" id="IPR036942">
    <property type="entry name" value="Beta-barrel_TonB_sf"/>
</dbReference>